<protein>
    <submittedName>
        <fullName evidence="1">Uncharacterized protein</fullName>
    </submittedName>
</protein>
<dbReference type="Proteomes" id="UP000800038">
    <property type="component" value="Unassembled WGS sequence"/>
</dbReference>
<dbReference type="AlphaFoldDB" id="A0A6A5SZ93"/>
<organism evidence="1 2">
    <name type="scientific">Clathrospora elynae</name>
    <dbReference type="NCBI Taxonomy" id="706981"/>
    <lineage>
        <taxon>Eukaryota</taxon>
        <taxon>Fungi</taxon>
        <taxon>Dikarya</taxon>
        <taxon>Ascomycota</taxon>
        <taxon>Pezizomycotina</taxon>
        <taxon>Dothideomycetes</taxon>
        <taxon>Pleosporomycetidae</taxon>
        <taxon>Pleosporales</taxon>
        <taxon>Diademaceae</taxon>
        <taxon>Clathrospora</taxon>
    </lineage>
</organism>
<evidence type="ECO:0000313" key="1">
    <source>
        <dbReference type="EMBL" id="KAF1945603.1"/>
    </source>
</evidence>
<evidence type="ECO:0000313" key="2">
    <source>
        <dbReference type="Proteomes" id="UP000800038"/>
    </source>
</evidence>
<gene>
    <name evidence="1" type="ORF">EJ02DRAFT_451323</name>
</gene>
<proteinExistence type="predicted"/>
<keyword evidence="2" id="KW-1185">Reference proteome</keyword>
<dbReference type="EMBL" id="ML976008">
    <property type="protein sequence ID" value="KAF1945603.1"/>
    <property type="molecule type" value="Genomic_DNA"/>
</dbReference>
<name>A0A6A5SZ93_9PLEO</name>
<sequence length="109" mass="12656">MNLMVKVAKLEGIAVGSKADFEDMNRHVNGKRVKFDSMLDQVFSFRDSKLFRPRSPTKVRHQRVASSFNELRREQHKRPRSLRCGALAWMTHVVVRTRALLRGIVKLIP</sequence>
<reference evidence="1" key="1">
    <citation type="journal article" date="2020" name="Stud. Mycol.">
        <title>101 Dothideomycetes genomes: a test case for predicting lifestyles and emergence of pathogens.</title>
        <authorList>
            <person name="Haridas S."/>
            <person name="Albert R."/>
            <person name="Binder M."/>
            <person name="Bloem J."/>
            <person name="Labutti K."/>
            <person name="Salamov A."/>
            <person name="Andreopoulos B."/>
            <person name="Baker S."/>
            <person name="Barry K."/>
            <person name="Bills G."/>
            <person name="Bluhm B."/>
            <person name="Cannon C."/>
            <person name="Castanera R."/>
            <person name="Culley D."/>
            <person name="Daum C."/>
            <person name="Ezra D."/>
            <person name="Gonzalez J."/>
            <person name="Henrissat B."/>
            <person name="Kuo A."/>
            <person name="Liang C."/>
            <person name="Lipzen A."/>
            <person name="Lutzoni F."/>
            <person name="Magnuson J."/>
            <person name="Mondo S."/>
            <person name="Nolan M."/>
            <person name="Ohm R."/>
            <person name="Pangilinan J."/>
            <person name="Park H.-J."/>
            <person name="Ramirez L."/>
            <person name="Alfaro M."/>
            <person name="Sun H."/>
            <person name="Tritt A."/>
            <person name="Yoshinaga Y."/>
            <person name="Zwiers L.-H."/>
            <person name="Turgeon B."/>
            <person name="Goodwin S."/>
            <person name="Spatafora J."/>
            <person name="Crous P."/>
            <person name="Grigoriev I."/>
        </authorList>
    </citation>
    <scope>NUCLEOTIDE SEQUENCE</scope>
    <source>
        <strain evidence="1">CBS 161.51</strain>
    </source>
</reference>
<accession>A0A6A5SZ93</accession>